<feature type="region of interest" description="Disordered" evidence="1">
    <location>
        <begin position="337"/>
        <end position="362"/>
    </location>
</feature>
<evidence type="ECO:0000313" key="3">
    <source>
        <dbReference type="Proteomes" id="UP001287356"/>
    </source>
</evidence>
<proteinExistence type="predicted"/>
<name>A0AAE0JVI7_9PEZI</name>
<evidence type="ECO:0000256" key="1">
    <source>
        <dbReference type="SAM" id="MobiDB-lite"/>
    </source>
</evidence>
<evidence type="ECO:0000313" key="2">
    <source>
        <dbReference type="EMBL" id="KAK3364765.1"/>
    </source>
</evidence>
<organism evidence="2 3">
    <name type="scientific">Lasiosphaeria ovina</name>
    <dbReference type="NCBI Taxonomy" id="92902"/>
    <lineage>
        <taxon>Eukaryota</taxon>
        <taxon>Fungi</taxon>
        <taxon>Dikarya</taxon>
        <taxon>Ascomycota</taxon>
        <taxon>Pezizomycotina</taxon>
        <taxon>Sordariomycetes</taxon>
        <taxon>Sordariomycetidae</taxon>
        <taxon>Sordariales</taxon>
        <taxon>Lasiosphaeriaceae</taxon>
        <taxon>Lasiosphaeria</taxon>
    </lineage>
</organism>
<sequence>MAYPTRPFWEGLDKVLAALHCHQVAPCGSGFYFEFTVDRQDGHRLANGFPELQKLAAAINKKMAFEYNPSTGKLSTMSLESTLAGVKYEAYSAIAAGLDSSSHLAAVVLPMKGDADALAIFPIGLPPNAPTTMGRLHYYRQPQQVTPNPLSITRVSRTVAVVKLALPMREIDTEKQMKRLAERSFVSVFTRVDGKVKEAAHRNPLSAPGGAIKLWLSDLVGQDHLKGLPHECVRPLYNEQAAQTVAATKSVGVSSHEVNTSRRPAVKGRAQTGEDDSEVRIVSPVRTKKRKPRVGGFRGAFRSRRGLPPAKTAYVSADYDSPELGWGARVDHVFDGGGDSSTLGGSCSPGPGRHAERRNIPPRPGSLPPAWCWWL</sequence>
<dbReference type="Proteomes" id="UP001287356">
    <property type="component" value="Unassembled WGS sequence"/>
</dbReference>
<comment type="caution">
    <text evidence="2">The sequence shown here is derived from an EMBL/GenBank/DDBJ whole genome shotgun (WGS) entry which is preliminary data.</text>
</comment>
<dbReference type="AlphaFoldDB" id="A0AAE0JVI7"/>
<keyword evidence="3" id="KW-1185">Reference proteome</keyword>
<dbReference type="EMBL" id="JAULSN010000009">
    <property type="protein sequence ID" value="KAK3364765.1"/>
    <property type="molecule type" value="Genomic_DNA"/>
</dbReference>
<feature type="region of interest" description="Disordered" evidence="1">
    <location>
        <begin position="249"/>
        <end position="277"/>
    </location>
</feature>
<gene>
    <name evidence="2" type="ORF">B0T24DRAFT_711993</name>
</gene>
<feature type="compositionally biased region" description="Polar residues" evidence="1">
    <location>
        <begin position="249"/>
        <end position="262"/>
    </location>
</feature>
<accession>A0AAE0JVI7</accession>
<protein>
    <submittedName>
        <fullName evidence="2">Uncharacterized protein</fullName>
    </submittedName>
</protein>
<reference evidence="2" key="1">
    <citation type="journal article" date="2023" name="Mol. Phylogenet. Evol.">
        <title>Genome-scale phylogeny and comparative genomics of the fungal order Sordariales.</title>
        <authorList>
            <person name="Hensen N."/>
            <person name="Bonometti L."/>
            <person name="Westerberg I."/>
            <person name="Brannstrom I.O."/>
            <person name="Guillou S."/>
            <person name="Cros-Aarteil S."/>
            <person name="Calhoun S."/>
            <person name="Haridas S."/>
            <person name="Kuo A."/>
            <person name="Mondo S."/>
            <person name="Pangilinan J."/>
            <person name="Riley R."/>
            <person name="LaButti K."/>
            <person name="Andreopoulos B."/>
            <person name="Lipzen A."/>
            <person name="Chen C."/>
            <person name="Yan M."/>
            <person name="Daum C."/>
            <person name="Ng V."/>
            <person name="Clum A."/>
            <person name="Steindorff A."/>
            <person name="Ohm R.A."/>
            <person name="Martin F."/>
            <person name="Silar P."/>
            <person name="Natvig D.O."/>
            <person name="Lalanne C."/>
            <person name="Gautier V."/>
            <person name="Ament-Velasquez S.L."/>
            <person name="Kruys A."/>
            <person name="Hutchinson M.I."/>
            <person name="Powell A.J."/>
            <person name="Barry K."/>
            <person name="Miller A.N."/>
            <person name="Grigoriev I.V."/>
            <person name="Debuchy R."/>
            <person name="Gladieux P."/>
            <person name="Hiltunen Thoren M."/>
            <person name="Johannesson H."/>
        </authorList>
    </citation>
    <scope>NUCLEOTIDE SEQUENCE</scope>
    <source>
        <strain evidence="2">CBS 958.72</strain>
    </source>
</reference>
<reference evidence="2" key="2">
    <citation type="submission" date="2023-06" db="EMBL/GenBank/DDBJ databases">
        <authorList>
            <consortium name="Lawrence Berkeley National Laboratory"/>
            <person name="Haridas S."/>
            <person name="Hensen N."/>
            <person name="Bonometti L."/>
            <person name="Westerberg I."/>
            <person name="Brannstrom I.O."/>
            <person name="Guillou S."/>
            <person name="Cros-Aarteil S."/>
            <person name="Calhoun S."/>
            <person name="Kuo A."/>
            <person name="Mondo S."/>
            <person name="Pangilinan J."/>
            <person name="Riley R."/>
            <person name="Labutti K."/>
            <person name="Andreopoulos B."/>
            <person name="Lipzen A."/>
            <person name="Chen C."/>
            <person name="Yanf M."/>
            <person name="Daum C."/>
            <person name="Ng V."/>
            <person name="Clum A."/>
            <person name="Steindorff A."/>
            <person name="Ohm R."/>
            <person name="Martin F."/>
            <person name="Silar P."/>
            <person name="Natvig D."/>
            <person name="Lalanne C."/>
            <person name="Gautier V."/>
            <person name="Ament-Velasquez S.L."/>
            <person name="Kruys A."/>
            <person name="Hutchinson M.I."/>
            <person name="Powell A.J."/>
            <person name="Barry K."/>
            <person name="Miller A.N."/>
            <person name="Grigoriev I.V."/>
            <person name="Debuchy R."/>
            <person name="Gladieux P."/>
            <person name="Thoren M.H."/>
            <person name="Johannesson H."/>
        </authorList>
    </citation>
    <scope>NUCLEOTIDE SEQUENCE</scope>
    <source>
        <strain evidence="2">CBS 958.72</strain>
    </source>
</reference>